<dbReference type="EnsemblPlants" id="AVESA.00010b.r2.6DG1152620.2">
    <property type="protein sequence ID" value="AVESA.00010b.r2.6DG1152620.2.CDS"/>
    <property type="gene ID" value="AVESA.00010b.r2.6DG1152620"/>
</dbReference>
<keyword evidence="2" id="KW-1185">Reference proteome</keyword>
<dbReference type="Proteomes" id="UP001732700">
    <property type="component" value="Chromosome 6D"/>
</dbReference>
<sequence length="504" mass="57071">MNSTSPPEPASPPATGDGCSPLNRRPCMEDVERPIQNFDWISTLPDDILIKILSLVTVSDAAVTSCLSSRWRHLWKNVDHLILNAHTLKMQEPEVLNYHANPKLWNAVATKFVYKVNEILRNHYGNRIKEFTVRFPLTSAHASELDHWIGFAYSASTEKLCLDLDEKHYKSNCWICRSGWKFASKPYEFLLSPSTDGRGCRLSELTLSNCSLETTPTNLSGFSCLDSLSLIYVSITDAVVSDIMSSCCALQSLNLEDCDQLIHLTITHSQLLSLTIVLCSSVISVCVHADNLELFVYKGQKINVEYEHAPFLEELLVYFVEKNECPLDFVSALPKLSKLDRLVLQFPACLHVSRALQHTFSFAALRTIVFILVRSWKESICSIAHLLKAAPSIEYFGLYGCTCKLREPSELNMTWPEGLTLSRLDTIMMTGFSGESELMELLYFLLRKAPALRTLQLETGSLDQWFSRRKKHKLQDEARRRYAREMASTRLAPKLPSTVAFTIT</sequence>
<accession>A0ACD5Z9K5</accession>
<proteinExistence type="predicted"/>
<protein>
    <submittedName>
        <fullName evidence="1">Uncharacterized protein</fullName>
    </submittedName>
</protein>
<reference evidence="1" key="1">
    <citation type="submission" date="2021-05" db="EMBL/GenBank/DDBJ databases">
        <authorList>
            <person name="Scholz U."/>
            <person name="Mascher M."/>
            <person name="Fiebig A."/>
        </authorList>
    </citation>
    <scope>NUCLEOTIDE SEQUENCE [LARGE SCALE GENOMIC DNA]</scope>
</reference>
<reference evidence="1" key="2">
    <citation type="submission" date="2025-09" db="UniProtKB">
        <authorList>
            <consortium name="EnsemblPlants"/>
        </authorList>
    </citation>
    <scope>IDENTIFICATION</scope>
</reference>
<name>A0ACD5Z9K5_AVESA</name>
<evidence type="ECO:0000313" key="1">
    <source>
        <dbReference type="EnsemblPlants" id="AVESA.00010b.r2.6DG1152620.2.CDS"/>
    </source>
</evidence>
<organism evidence="1 2">
    <name type="scientific">Avena sativa</name>
    <name type="common">Oat</name>
    <dbReference type="NCBI Taxonomy" id="4498"/>
    <lineage>
        <taxon>Eukaryota</taxon>
        <taxon>Viridiplantae</taxon>
        <taxon>Streptophyta</taxon>
        <taxon>Embryophyta</taxon>
        <taxon>Tracheophyta</taxon>
        <taxon>Spermatophyta</taxon>
        <taxon>Magnoliopsida</taxon>
        <taxon>Liliopsida</taxon>
        <taxon>Poales</taxon>
        <taxon>Poaceae</taxon>
        <taxon>BOP clade</taxon>
        <taxon>Pooideae</taxon>
        <taxon>Poodae</taxon>
        <taxon>Poeae</taxon>
        <taxon>Poeae Chloroplast Group 1 (Aveneae type)</taxon>
        <taxon>Aveninae</taxon>
        <taxon>Avena</taxon>
    </lineage>
</organism>
<evidence type="ECO:0000313" key="2">
    <source>
        <dbReference type="Proteomes" id="UP001732700"/>
    </source>
</evidence>